<dbReference type="AlphaFoldDB" id="A0AAD5KCP4"/>
<accession>A0AAD5KCP4</accession>
<dbReference type="Gene3D" id="3.15.10.20">
    <property type="entry name" value="Activator of Hsp90 ATPase Aha1, N-terminal domain"/>
    <property type="match status" value="1"/>
</dbReference>
<dbReference type="GO" id="GO:0001671">
    <property type="term" value="F:ATPase activator activity"/>
    <property type="evidence" value="ECO:0007669"/>
    <property type="project" value="InterPro"/>
</dbReference>
<reference evidence="3" key="2">
    <citation type="submission" date="2023-02" db="EMBL/GenBank/DDBJ databases">
        <authorList>
            <consortium name="DOE Joint Genome Institute"/>
            <person name="Mondo S.J."/>
            <person name="Chang Y."/>
            <person name="Wang Y."/>
            <person name="Ahrendt S."/>
            <person name="Andreopoulos W."/>
            <person name="Barry K."/>
            <person name="Beard J."/>
            <person name="Benny G.L."/>
            <person name="Blankenship S."/>
            <person name="Bonito G."/>
            <person name="Cuomo C."/>
            <person name="Desiro A."/>
            <person name="Gervers K.A."/>
            <person name="Hundley H."/>
            <person name="Kuo A."/>
            <person name="LaButti K."/>
            <person name="Lang B.F."/>
            <person name="Lipzen A."/>
            <person name="O'Donnell K."/>
            <person name="Pangilinan J."/>
            <person name="Reynolds N."/>
            <person name="Sandor L."/>
            <person name="Smith M.W."/>
            <person name="Tsang A."/>
            <person name="Grigoriev I.V."/>
            <person name="Stajich J.E."/>
            <person name="Spatafora J.W."/>
        </authorList>
    </citation>
    <scope>NUCLEOTIDE SEQUENCE</scope>
    <source>
        <strain evidence="3">RSA 2281</strain>
    </source>
</reference>
<dbReference type="EMBL" id="JAIXMP010000001">
    <property type="protein sequence ID" value="KAI9278870.1"/>
    <property type="molecule type" value="Genomic_DNA"/>
</dbReference>
<feature type="domain" description="Activator of Hsp90 ATPase AHSA1-like N-terminal" evidence="2">
    <location>
        <begin position="14"/>
        <end position="147"/>
    </location>
</feature>
<comment type="caution">
    <text evidence="3">The sequence shown here is derived from an EMBL/GenBank/DDBJ whole genome shotgun (WGS) entry which is preliminary data.</text>
</comment>
<dbReference type="GO" id="GO:0006457">
    <property type="term" value="P:protein folding"/>
    <property type="evidence" value="ECO:0007669"/>
    <property type="project" value="TreeGrafter"/>
</dbReference>
<dbReference type="InterPro" id="IPR015310">
    <property type="entry name" value="AHSA1-like_N"/>
</dbReference>
<organism evidence="3 4">
    <name type="scientific">Phascolomyces articulosus</name>
    <dbReference type="NCBI Taxonomy" id="60185"/>
    <lineage>
        <taxon>Eukaryota</taxon>
        <taxon>Fungi</taxon>
        <taxon>Fungi incertae sedis</taxon>
        <taxon>Mucoromycota</taxon>
        <taxon>Mucoromycotina</taxon>
        <taxon>Mucoromycetes</taxon>
        <taxon>Mucorales</taxon>
        <taxon>Lichtheimiaceae</taxon>
        <taxon>Phascolomyces</taxon>
    </lineage>
</organism>
<keyword evidence="4" id="KW-1185">Reference proteome</keyword>
<gene>
    <name evidence="3" type="ORF">BDA99DRAFT_531600</name>
</gene>
<evidence type="ECO:0000313" key="3">
    <source>
        <dbReference type="EMBL" id="KAI9278870.1"/>
    </source>
</evidence>
<dbReference type="SUPFAM" id="SSF103111">
    <property type="entry name" value="Activator of Hsp90 ATPase, Aha1"/>
    <property type="match status" value="1"/>
</dbReference>
<comment type="similarity">
    <text evidence="1">Belongs to the AHA1 family.</text>
</comment>
<dbReference type="InterPro" id="IPR036338">
    <property type="entry name" value="Aha1"/>
</dbReference>
<protein>
    <submittedName>
        <fullName evidence="3">Activator of Hsp90 ATPase</fullName>
    </submittedName>
</protein>
<evidence type="ECO:0000256" key="1">
    <source>
        <dbReference type="ARBA" id="ARBA00006817"/>
    </source>
</evidence>
<dbReference type="Pfam" id="PF09229">
    <property type="entry name" value="Aha1_N"/>
    <property type="match status" value="1"/>
</dbReference>
<dbReference type="PANTHER" id="PTHR13009">
    <property type="entry name" value="HEAT SHOCK PROTEIN 90 HSP90 CO-CHAPERONE AHA-1"/>
    <property type="match status" value="1"/>
</dbReference>
<evidence type="ECO:0000313" key="4">
    <source>
        <dbReference type="Proteomes" id="UP001209540"/>
    </source>
</evidence>
<dbReference type="GO" id="GO:0005829">
    <property type="term" value="C:cytosol"/>
    <property type="evidence" value="ECO:0007669"/>
    <property type="project" value="TreeGrafter"/>
</dbReference>
<dbReference type="GO" id="GO:0051087">
    <property type="term" value="F:protein-folding chaperone binding"/>
    <property type="evidence" value="ECO:0007669"/>
    <property type="project" value="InterPro"/>
</dbReference>
<dbReference type="SMART" id="SM01000">
    <property type="entry name" value="Aha1_N"/>
    <property type="match status" value="1"/>
</dbReference>
<name>A0AAD5KCP4_9FUNG</name>
<evidence type="ECO:0000259" key="2">
    <source>
        <dbReference type="SMART" id="SM01000"/>
    </source>
</evidence>
<dbReference type="Proteomes" id="UP001209540">
    <property type="component" value="Unassembled WGS sequence"/>
</dbReference>
<reference evidence="3" key="1">
    <citation type="journal article" date="2022" name="IScience">
        <title>Evolution of zygomycete secretomes and the origins of terrestrial fungal ecologies.</title>
        <authorList>
            <person name="Chang Y."/>
            <person name="Wang Y."/>
            <person name="Mondo S."/>
            <person name="Ahrendt S."/>
            <person name="Andreopoulos W."/>
            <person name="Barry K."/>
            <person name="Beard J."/>
            <person name="Benny G.L."/>
            <person name="Blankenship S."/>
            <person name="Bonito G."/>
            <person name="Cuomo C."/>
            <person name="Desiro A."/>
            <person name="Gervers K.A."/>
            <person name="Hundley H."/>
            <person name="Kuo A."/>
            <person name="LaButti K."/>
            <person name="Lang B.F."/>
            <person name="Lipzen A."/>
            <person name="O'Donnell K."/>
            <person name="Pangilinan J."/>
            <person name="Reynolds N."/>
            <person name="Sandor L."/>
            <person name="Smith M.E."/>
            <person name="Tsang A."/>
            <person name="Grigoriev I.V."/>
            <person name="Stajich J.E."/>
            <person name="Spatafora J.W."/>
        </authorList>
    </citation>
    <scope>NUCLEOTIDE SEQUENCE</scope>
    <source>
        <strain evidence="3">RSA 2281</strain>
    </source>
</reference>
<proteinExistence type="inferred from homology"/>
<dbReference type="PANTHER" id="PTHR13009:SF22">
    <property type="entry name" value="LD43819P"/>
    <property type="match status" value="1"/>
</dbReference>
<sequence>MSNWKNPNNWHWVNKNCFNWAKKYFAEHLEGLEAQKDGHEVSIDKVDDLSGDCDLNMRKGKIITIYDMCLKLTFQGTLADGTEVSGSITIPEVAHDSEIDDYVFNISVNDDSSAKQPIKPVIRKQLQPLVCAKLDKFASDMIATHGSDVYIEKEKLNNHPPADQTTGASA</sequence>